<evidence type="ECO:0000313" key="1">
    <source>
        <dbReference type="EMBL" id="SFV21321.1"/>
    </source>
</evidence>
<dbReference type="Proteomes" id="UP000198881">
    <property type="component" value="Unassembled WGS sequence"/>
</dbReference>
<sequence length="97" mass="10694">MSVLTESRTRRATSAGSLTVDDCAQMQSELCGLSKRDAVAVVQSWMPHLSRSWIVRNFSYVVELDPDALAVVLTYADPTGERATRRADRRGGGREHA</sequence>
<proteinExistence type="predicted"/>
<organism evidence="1 2">
    <name type="scientific">Micrococcus terreus</name>
    <dbReference type="NCBI Taxonomy" id="574650"/>
    <lineage>
        <taxon>Bacteria</taxon>
        <taxon>Bacillati</taxon>
        <taxon>Actinomycetota</taxon>
        <taxon>Actinomycetes</taxon>
        <taxon>Micrococcales</taxon>
        <taxon>Micrococcaceae</taxon>
        <taxon>Micrococcus</taxon>
    </lineage>
</organism>
<protein>
    <submittedName>
        <fullName evidence="1">Uncharacterized protein</fullName>
    </submittedName>
</protein>
<evidence type="ECO:0000313" key="2">
    <source>
        <dbReference type="Proteomes" id="UP000198881"/>
    </source>
</evidence>
<dbReference type="EMBL" id="FPCG01000002">
    <property type="protein sequence ID" value="SFV21321.1"/>
    <property type="molecule type" value="Genomic_DNA"/>
</dbReference>
<name>A0A1I7MHD2_9MICC</name>
<gene>
    <name evidence="1" type="ORF">SAMN04487966_102295</name>
</gene>
<reference evidence="1 2" key="1">
    <citation type="submission" date="2016-10" db="EMBL/GenBank/DDBJ databases">
        <authorList>
            <person name="de Groot N.N."/>
        </authorList>
    </citation>
    <scope>NUCLEOTIDE SEQUENCE [LARGE SCALE GENOMIC DNA]</scope>
    <source>
        <strain evidence="1 2">CGMCC 1.7054</strain>
    </source>
</reference>
<dbReference type="AlphaFoldDB" id="A0A1I7MHD2"/>
<dbReference type="STRING" id="574650.SAMN04487966_102295"/>
<keyword evidence="2" id="KW-1185">Reference proteome</keyword>
<accession>A0A1I7MHD2</accession>